<organism evidence="1 2">
    <name type="scientific">Pluteus cervinus</name>
    <dbReference type="NCBI Taxonomy" id="181527"/>
    <lineage>
        <taxon>Eukaryota</taxon>
        <taxon>Fungi</taxon>
        <taxon>Dikarya</taxon>
        <taxon>Basidiomycota</taxon>
        <taxon>Agaricomycotina</taxon>
        <taxon>Agaricomycetes</taxon>
        <taxon>Agaricomycetidae</taxon>
        <taxon>Agaricales</taxon>
        <taxon>Pluteineae</taxon>
        <taxon>Pluteaceae</taxon>
        <taxon>Pluteus</taxon>
    </lineage>
</organism>
<evidence type="ECO:0000313" key="2">
    <source>
        <dbReference type="Proteomes" id="UP000308600"/>
    </source>
</evidence>
<reference evidence="1 2" key="1">
    <citation type="journal article" date="2019" name="Nat. Ecol. Evol.">
        <title>Megaphylogeny resolves global patterns of mushroom evolution.</title>
        <authorList>
            <person name="Varga T."/>
            <person name="Krizsan K."/>
            <person name="Foldi C."/>
            <person name="Dima B."/>
            <person name="Sanchez-Garcia M."/>
            <person name="Sanchez-Ramirez S."/>
            <person name="Szollosi G.J."/>
            <person name="Szarkandi J.G."/>
            <person name="Papp V."/>
            <person name="Albert L."/>
            <person name="Andreopoulos W."/>
            <person name="Angelini C."/>
            <person name="Antonin V."/>
            <person name="Barry K.W."/>
            <person name="Bougher N.L."/>
            <person name="Buchanan P."/>
            <person name="Buyck B."/>
            <person name="Bense V."/>
            <person name="Catcheside P."/>
            <person name="Chovatia M."/>
            <person name="Cooper J."/>
            <person name="Damon W."/>
            <person name="Desjardin D."/>
            <person name="Finy P."/>
            <person name="Geml J."/>
            <person name="Haridas S."/>
            <person name="Hughes K."/>
            <person name="Justo A."/>
            <person name="Karasinski D."/>
            <person name="Kautmanova I."/>
            <person name="Kiss B."/>
            <person name="Kocsube S."/>
            <person name="Kotiranta H."/>
            <person name="LaButti K.M."/>
            <person name="Lechner B.E."/>
            <person name="Liimatainen K."/>
            <person name="Lipzen A."/>
            <person name="Lukacs Z."/>
            <person name="Mihaltcheva S."/>
            <person name="Morgado L.N."/>
            <person name="Niskanen T."/>
            <person name="Noordeloos M.E."/>
            <person name="Ohm R.A."/>
            <person name="Ortiz-Santana B."/>
            <person name="Ovrebo C."/>
            <person name="Racz N."/>
            <person name="Riley R."/>
            <person name="Savchenko A."/>
            <person name="Shiryaev A."/>
            <person name="Soop K."/>
            <person name="Spirin V."/>
            <person name="Szebenyi C."/>
            <person name="Tomsovsky M."/>
            <person name="Tulloss R.E."/>
            <person name="Uehling J."/>
            <person name="Grigoriev I.V."/>
            <person name="Vagvolgyi C."/>
            <person name="Papp T."/>
            <person name="Martin F.M."/>
            <person name="Miettinen O."/>
            <person name="Hibbett D.S."/>
            <person name="Nagy L.G."/>
        </authorList>
    </citation>
    <scope>NUCLEOTIDE SEQUENCE [LARGE SCALE GENOMIC DNA]</scope>
    <source>
        <strain evidence="1 2">NL-1719</strain>
    </source>
</reference>
<proteinExistence type="predicted"/>
<accession>A0ACD3BES7</accession>
<protein>
    <submittedName>
        <fullName evidence="1">Uncharacterized protein</fullName>
    </submittedName>
</protein>
<keyword evidence="2" id="KW-1185">Reference proteome</keyword>
<dbReference type="EMBL" id="ML208261">
    <property type="protein sequence ID" value="TFK76097.1"/>
    <property type="molecule type" value="Genomic_DNA"/>
</dbReference>
<gene>
    <name evidence="1" type="ORF">BDN72DRAFT_831542</name>
</gene>
<evidence type="ECO:0000313" key="1">
    <source>
        <dbReference type="EMBL" id="TFK76097.1"/>
    </source>
</evidence>
<dbReference type="Proteomes" id="UP000308600">
    <property type="component" value="Unassembled WGS sequence"/>
</dbReference>
<name>A0ACD3BES7_9AGAR</name>
<sequence>MTSTPREIGTLIVVVLKANHLPNKRHIGKQDPYCVVSVDGEKRRTKAIKRGGQHPEWDEEIRFTIYEDLDTPSHAVRENGTPPPPPPKDNGKKKIKGGNKMKVACYADDFREPDFIGETYVDLTEVLTTGETDEWFTLMNKEKFAGKVYLELTFFSNEAPPEKKKVVKSIPGYEGPGSFIPHDSRNRVDDHSRQTSLDNVPSSLRPSGSLKLDLYVPPYEQRTNGSAIDRLTNDFGELGVMDHSRRRESFPPPQPTYPSRQSSYYGSVSSQSNYGYYHGNDASYASQSQYHPPYENGSTFHHARGPRHSVPASSSGFMPLSSSSGFAPQHTGESSHFLPPVSHTPAPFTPASYPPPQPSGFASASQLPYAPAPTPFQPLATPAPYSHTISASQSMPYTSYASAQPTLPAVASQPYINAGALPPVSATPAPPPMTSQGFQYVNSSPPRESLPPVGVSAMSSRPLPLQPQVYSQAPAQTSYTLPPSTSTQSQLTYSPTSQHPSTFTTSGSYQTLPPPPPPLLPPAGTVNHGPLPVPPPPPTQFDHSPQRRQSSLPPPPMNYQHSPQSYAQPPPPPPPLPQRPAPLPQPPMLQPPPPPPPLPYTNQQPMYQSTLPEGHYVQQSAYIQSGY</sequence>